<protein>
    <submittedName>
        <fullName evidence="1">Uncharacterized protein</fullName>
    </submittedName>
</protein>
<name>A0ACC4BQI7_POPAL</name>
<dbReference type="EMBL" id="RCHU02000009">
    <property type="protein sequence ID" value="KAL3580903.1"/>
    <property type="molecule type" value="Genomic_DNA"/>
</dbReference>
<evidence type="ECO:0000313" key="1">
    <source>
        <dbReference type="EMBL" id="KAL3580903.1"/>
    </source>
</evidence>
<comment type="caution">
    <text evidence="1">The sequence shown here is derived from an EMBL/GenBank/DDBJ whole genome shotgun (WGS) entry which is preliminary data.</text>
</comment>
<sequence length="89" mass="10272">MVSSWRVNGAAMEKDICPSSGRKMARHETENKHLQGQRVGLYSVGVWPRLIKKRSGLCGRLRRLPFWKDDTCQVVFNLEQNSVASRREQ</sequence>
<gene>
    <name evidence="1" type="ORF">D5086_018738</name>
</gene>
<proteinExistence type="predicted"/>
<organism evidence="1 2">
    <name type="scientific">Populus alba</name>
    <name type="common">White poplar</name>
    <dbReference type="NCBI Taxonomy" id="43335"/>
    <lineage>
        <taxon>Eukaryota</taxon>
        <taxon>Viridiplantae</taxon>
        <taxon>Streptophyta</taxon>
        <taxon>Embryophyta</taxon>
        <taxon>Tracheophyta</taxon>
        <taxon>Spermatophyta</taxon>
        <taxon>Magnoliopsida</taxon>
        <taxon>eudicotyledons</taxon>
        <taxon>Gunneridae</taxon>
        <taxon>Pentapetalae</taxon>
        <taxon>rosids</taxon>
        <taxon>fabids</taxon>
        <taxon>Malpighiales</taxon>
        <taxon>Salicaceae</taxon>
        <taxon>Saliceae</taxon>
        <taxon>Populus</taxon>
    </lineage>
</organism>
<keyword evidence="2" id="KW-1185">Reference proteome</keyword>
<reference evidence="1 2" key="1">
    <citation type="journal article" date="2024" name="Plant Biotechnol. J.">
        <title>Genome and CRISPR/Cas9 system of a widespread forest tree (Populus alba) in the world.</title>
        <authorList>
            <person name="Liu Y.J."/>
            <person name="Jiang P.F."/>
            <person name="Han X.M."/>
            <person name="Li X.Y."/>
            <person name="Wang H.M."/>
            <person name="Wang Y.J."/>
            <person name="Wang X.X."/>
            <person name="Zeng Q.Y."/>
        </authorList>
    </citation>
    <scope>NUCLEOTIDE SEQUENCE [LARGE SCALE GENOMIC DNA]</scope>
    <source>
        <strain evidence="2">cv. PAL-ZL1</strain>
    </source>
</reference>
<evidence type="ECO:0000313" key="2">
    <source>
        <dbReference type="Proteomes" id="UP000309997"/>
    </source>
</evidence>
<accession>A0ACC4BQI7</accession>
<dbReference type="Proteomes" id="UP000309997">
    <property type="component" value="Unassembled WGS sequence"/>
</dbReference>